<keyword evidence="4" id="KW-1185">Reference proteome</keyword>
<gene>
    <name evidence="3" type="ORF">INT45_002568</name>
</gene>
<evidence type="ECO:0000259" key="2">
    <source>
        <dbReference type="PROSITE" id="PS50802"/>
    </source>
</evidence>
<comment type="caution">
    <text evidence="3">The sequence shown here is derived from an EMBL/GenBank/DDBJ whole genome shotgun (WGS) entry which is preliminary data.</text>
</comment>
<dbReference type="PROSITE" id="PS50802">
    <property type="entry name" value="OTU"/>
    <property type="match status" value="1"/>
</dbReference>
<feature type="domain" description="OTU" evidence="2">
    <location>
        <begin position="299"/>
        <end position="449"/>
    </location>
</feature>
<evidence type="ECO:0000313" key="4">
    <source>
        <dbReference type="Proteomes" id="UP000646827"/>
    </source>
</evidence>
<protein>
    <recommendedName>
        <fullName evidence="2">OTU domain-containing protein</fullName>
    </recommendedName>
</protein>
<dbReference type="AlphaFoldDB" id="A0A8H7R9F2"/>
<organism evidence="3 4">
    <name type="scientific">Circinella minor</name>
    <dbReference type="NCBI Taxonomy" id="1195481"/>
    <lineage>
        <taxon>Eukaryota</taxon>
        <taxon>Fungi</taxon>
        <taxon>Fungi incertae sedis</taxon>
        <taxon>Mucoromycota</taxon>
        <taxon>Mucoromycotina</taxon>
        <taxon>Mucoromycetes</taxon>
        <taxon>Mucorales</taxon>
        <taxon>Lichtheimiaceae</taxon>
        <taxon>Circinella</taxon>
    </lineage>
</organism>
<dbReference type="Gene3D" id="3.90.70.80">
    <property type="match status" value="1"/>
</dbReference>
<sequence length="457" mass="53280">IQRIISNHAIVPPGRDVDFIDYTDQMYNAAGEKSYNWAVQQICNDYPNTKKWLDWWTRNEIAGMIFKLKGWLKDELQNHPCRTSNGVEALHRDLYHIVEKKKPVIETLHQIFSYLRSSGLDLEFVDAGGRVDYNRKKTGKQRQMKKFFNDGHAPDMTKTLLDYSFKSNAGRKKKMNNEGEENNKSESKDEQKATIEEENEKKIEEEKAKKVAEEKAKKIEEENAKKKAAEERRRRAEKHAGRIEENKKRTKQESKKRKLNDSSNFAREMHNAQMFRHLGLLAITPDILTGCQLDVDDVLGLYNPKGDGHCGWRASSVLLYNNEEHYNIVKELMRHTLLAYKEHYKRMLRKDDYEEKLATLSHTGRIAGQRFWFDVLDCPRLLAEAYNRPVILYMVSYDPNIKNKSFNGVTFLPIFSECRQCNSNDKNMGNSAPIVLFLNGNHFQLIVIKDEAIDRVI</sequence>
<accession>A0A8H7R9F2</accession>
<dbReference type="Proteomes" id="UP000646827">
    <property type="component" value="Unassembled WGS sequence"/>
</dbReference>
<evidence type="ECO:0000313" key="3">
    <source>
        <dbReference type="EMBL" id="KAG2206792.1"/>
    </source>
</evidence>
<name>A0A8H7R9F2_9FUNG</name>
<evidence type="ECO:0000256" key="1">
    <source>
        <dbReference type="SAM" id="MobiDB-lite"/>
    </source>
</evidence>
<proteinExistence type="predicted"/>
<dbReference type="OrthoDB" id="2447802at2759"/>
<feature type="region of interest" description="Disordered" evidence="1">
    <location>
        <begin position="168"/>
        <end position="265"/>
    </location>
</feature>
<feature type="compositionally biased region" description="Basic and acidic residues" evidence="1">
    <location>
        <begin position="175"/>
        <end position="253"/>
    </location>
</feature>
<reference evidence="3 4" key="1">
    <citation type="submission" date="2020-12" db="EMBL/GenBank/DDBJ databases">
        <title>Metabolic potential, ecology and presence of endohyphal bacteria is reflected in genomic diversity of Mucoromycotina.</title>
        <authorList>
            <person name="Muszewska A."/>
            <person name="Okrasinska A."/>
            <person name="Steczkiewicz K."/>
            <person name="Drgas O."/>
            <person name="Orlowska M."/>
            <person name="Perlinska-Lenart U."/>
            <person name="Aleksandrzak-Piekarczyk T."/>
            <person name="Szatraj K."/>
            <person name="Zielenkiewicz U."/>
            <person name="Pilsyk S."/>
            <person name="Malc E."/>
            <person name="Mieczkowski P."/>
            <person name="Kruszewska J.S."/>
            <person name="Biernat P."/>
            <person name="Pawlowska J."/>
        </authorList>
    </citation>
    <scope>NUCLEOTIDE SEQUENCE [LARGE SCALE GENOMIC DNA]</scope>
    <source>
        <strain evidence="3 4">CBS 142.35</strain>
    </source>
</reference>
<feature type="non-terminal residue" evidence="3">
    <location>
        <position position="1"/>
    </location>
</feature>
<dbReference type="CDD" id="cd22744">
    <property type="entry name" value="OTU"/>
    <property type="match status" value="1"/>
</dbReference>
<dbReference type="InterPro" id="IPR003323">
    <property type="entry name" value="OTU_dom"/>
</dbReference>
<dbReference type="EMBL" id="JAEPRB010001188">
    <property type="protein sequence ID" value="KAG2206792.1"/>
    <property type="molecule type" value="Genomic_DNA"/>
</dbReference>